<name>X1A4X3_9ZZZZ</name>
<organism evidence="1">
    <name type="scientific">marine sediment metagenome</name>
    <dbReference type="NCBI Taxonomy" id="412755"/>
    <lineage>
        <taxon>unclassified sequences</taxon>
        <taxon>metagenomes</taxon>
        <taxon>ecological metagenomes</taxon>
    </lineage>
</organism>
<protein>
    <submittedName>
        <fullName evidence="1">Uncharacterized protein</fullName>
    </submittedName>
</protein>
<dbReference type="EMBL" id="BART01008568">
    <property type="protein sequence ID" value="GAG55246.1"/>
    <property type="molecule type" value="Genomic_DNA"/>
</dbReference>
<feature type="non-terminal residue" evidence="1">
    <location>
        <position position="189"/>
    </location>
</feature>
<sequence>MKKVKIRSSRLRNHLKPILDEWIKIIDGYSNNVKDDALYWHNEMASVSSLAGAIWRQKDHLAIEEYVTEKRTKRKGKKWNGRGDLYFRCGRTDYIAEAKQKEVSISSTASKTIDHIKEALDNALDDVEAAHPAGGETPLGVVFVVPYIPLSGKNQKASLINQFIDEISDRHSDLDYDAMAYTFPKNGST</sequence>
<evidence type="ECO:0000313" key="1">
    <source>
        <dbReference type="EMBL" id="GAG55246.1"/>
    </source>
</evidence>
<reference evidence="1" key="1">
    <citation type="journal article" date="2014" name="Front. Microbiol.">
        <title>High frequency of phylogenetically diverse reductive dehalogenase-homologous genes in deep subseafloor sedimentary metagenomes.</title>
        <authorList>
            <person name="Kawai M."/>
            <person name="Futagami T."/>
            <person name="Toyoda A."/>
            <person name="Takaki Y."/>
            <person name="Nishi S."/>
            <person name="Hori S."/>
            <person name="Arai W."/>
            <person name="Tsubouchi T."/>
            <person name="Morono Y."/>
            <person name="Uchiyama I."/>
            <person name="Ito T."/>
            <person name="Fujiyama A."/>
            <person name="Inagaki F."/>
            <person name="Takami H."/>
        </authorList>
    </citation>
    <scope>NUCLEOTIDE SEQUENCE</scope>
    <source>
        <strain evidence="1">Expedition CK06-06</strain>
    </source>
</reference>
<gene>
    <name evidence="1" type="ORF">S01H4_19245</name>
</gene>
<comment type="caution">
    <text evidence="1">The sequence shown here is derived from an EMBL/GenBank/DDBJ whole genome shotgun (WGS) entry which is preliminary data.</text>
</comment>
<proteinExistence type="predicted"/>
<accession>X1A4X3</accession>
<dbReference type="AlphaFoldDB" id="X1A4X3"/>